<dbReference type="Pfam" id="PF09234">
    <property type="entry name" value="DUF1963"/>
    <property type="match status" value="1"/>
</dbReference>
<dbReference type="STRING" id="79883.GCA_001636495_04310"/>
<dbReference type="Gene3D" id="2.30.320.10">
    <property type="entry name" value="YwqG-like"/>
    <property type="match status" value="1"/>
</dbReference>
<organism evidence="1 2">
    <name type="scientific">Sutcliffiella horikoshii</name>
    <dbReference type="NCBI Taxonomy" id="79883"/>
    <lineage>
        <taxon>Bacteria</taxon>
        <taxon>Bacillati</taxon>
        <taxon>Bacillota</taxon>
        <taxon>Bacilli</taxon>
        <taxon>Bacillales</taxon>
        <taxon>Bacillaceae</taxon>
        <taxon>Sutcliffiella</taxon>
    </lineage>
</organism>
<evidence type="ECO:0000313" key="1">
    <source>
        <dbReference type="EMBL" id="TYS67675.1"/>
    </source>
</evidence>
<dbReference type="AlphaFoldDB" id="A0A5D4SWK4"/>
<dbReference type="PANTHER" id="PTHR36436:SF6">
    <property type="entry name" value="SLL5081 PROTEIN"/>
    <property type="match status" value="1"/>
</dbReference>
<protein>
    <submittedName>
        <fullName evidence="1">DUF1963 domain-containing protein</fullName>
    </submittedName>
</protein>
<accession>A0A5D4SWK4</accession>
<proteinExistence type="predicted"/>
<name>A0A5D4SWK4_9BACI</name>
<dbReference type="Proteomes" id="UP000322524">
    <property type="component" value="Unassembled WGS sequence"/>
</dbReference>
<dbReference type="RefSeq" id="WP_148988785.1">
    <property type="nucleotide sequence ID" value="NZ_VTEV01000005.1"/>
</dbReference>
<reference evidence="1 2" key="1">
    <citation type="submission" date="2019-08" db="EMBL/GenBank/DDBJ databases">
        <title>Bacillus genomes from the desert of Cuatro Cienegas, Coahuila.</title>
        <authorList>
            <person name="Olmedo-Alvarez G."/>
        </authorList>
    </citation>
    <scope>NUCLEOTIDE SEQUENCE [LARGE SCALE GENOMIC DNA]</scope>
    <source>
        <strain evidence="1 2">CH28_1T</strain>
    </source>
</reference>
<dbReference type="InterPro" id="IPR015315">
    <property type="entry name" value="DUF1963"/>
</dbReference>
<dbReference type="SUPFAM" id="SSF103032">
    <property type="entry name" value="Hypothetical protein YwqG"/>
    <property type="match status" value="1"/>
</dbReference>
<dbReference type="EMBL" id="VTEV01000005">
    <property type="protein sequence ID" value="TYS67675.1"/>
    <property type="molecule type" value="Genomic_DNA"/>
</dbReference>
<dbReference type="InterPro" id="IPR035948">
    <property type="entry name" value="YwqG-like_sf"/>
</dbReference>
<dbReference type="OrthoDB" id="8856529at2"/>
<gene>
    <name evidence="1" type="ORF">FZC76_13980</name>
</gene>
<sequence length="263" mass="30499">MQKVDQLLSEHDLAHHKSAIMASFKSAIKLNKTNKDETDIPVGSSKIGGSPDLPVGWEFPRYEDDYLTFMLQVNLSEAKPYDKDNLLPESGIMYLFYEALEQPWGFKEDEGCFKVLYFDGDMEELERKESPSSRTEFVAFPAFRLSFEPMVTLSENPENLDFADEEEEANYFDFRQELVQPKGEDGKVVAAHYMLGEPLNIQDDVLYELFEGGKDPVLLFQIDSDEELADVMWGDSGMLYFCMEKEDLREKRFDWVRFTLQCF</sequence>
<comment type="caution">
    <text evidence="1">The sequence shown here is derived from an EMBL/GenBank/DDBJ whole genome shotgun (WGS) entry which is preliminary data.</text>
</comment>
<evidence type="ECO:0000313" key="2">
    <source>
        <dbReference type="Proteomes" id="UP000322524"/>
    </source>
</evidence>
<dbReference type="PANTHER" id="PTHR36436">
    <property type="entry name" value="SLL5081 PROTEIN"/>
    <property type="match status" value="1"/>
</dbReference>